<dbReference type="InterPro" id="IPR001849">
    <property type="entry name" value="PH_domain"/>
</dbReference>
<reference evidence="2" key="1">
    <citation type="submission" date="2015-07" db="EMBL/GenBank/DDBJ databases">
        <title>Adaptation to a free-living lifestyle via gene acquisitions in the diplomonad Trepomonas sp. PC1.</title>
        <authorList>
            <person name="Xu F."/>
            <person name="Jerlstrom-Hultqvist J."/>
            <person name="Kolisko M."/>
            <person name="Simpson A.G.B."/>
            <person name="Roger A.J."/>
            <person name="Svard S.G."/>
            <person name="Andersson J.O."/>
        </authorList>
    </citation>
    <scope>NUCLEOTIDE SEQUENCE</scope>
    <source>
        <strain evidence="2">PC1</strain>
    </source>
</reference>
<protein>
    <submittedName>
        <fullName evidence="2">PH domain-containing protein</fullName>
    </submittedName>
</protein>
<organism evidence="2">
    <name type="scientific">Trepomonas sp. PC1</name>
    <dbReference type="NCBI Taxonomy" id="1076344"/>
    <lineage>
        <taxon>Eukaryota</taxon>
        <taxon>Metamonada</taxon>
        <taxon>Diplomonadida</taxon>
        <taxon>Hexamitidae</taxon>
        <taxon>Hexamitinae</taxon>
        <taxon>Trepomonas</taxon>
    </lineage>
</organism>
<accession>A0A146KFJ8</accession>
<dbReference type="SMART" id="SM00233">
    <property type="entry name" value="PH"/>
    <property type="match status" value="1"/>
</dbReference>
<name>A0A146KFJ8_9EUKA</name>
<dbReference type="EMBL" id="GDID01002201">
    <property type="protein sequence ID" value="JAP94405.1"/>
    <property type="molecule type" value="Transcribed_RNA"/>
</dbReference>
<feature type="domain" description="PH" evidence="1">
    <location>
        <begin position="79"/>
        <end position="171"/>
    </location>
</feature>
<dbReference type="PROSITE" id="PS50003">
    <property type="entry name" value="PH_DOMAIN"/>
    <property type="match status" value="1"/>
</dbReference>
<proteinExistence type="predicted"/>
<sequence length="180" mass="21452">AMQFPFQKFQSSQSYHFPFIISPLVKLQRQIDVLEEGTQLNVQQIADNFVQATHNGRLYEFSVKSCQYIENLERLEPYSITKQGIMKKCGGSVKTWYWRYFDLKCQKMSYYKQKSDKFAIKTIKLIDVKTIRITDKLFHMKTSDNDREWEFECKSKEDAEDWIRTLNSASVRSIKKDDKK</sequence>
<dbReference type="InterPro" id="IPR011993">
    <property type="entry name" value="PH-like_dom_sf"/>
</dbReference>
<evidence type="ECO:0000313" key="2">
    <source>
        <dbReference type="EMBL" id="JAP94405.1"/>
    </source>
</evidence>
<dbReference type="Gene3D" id="2.30.29.30">
    <property type="entry name" value="Pleckstrin-homology domain (PH domain)/Phosphotyrosine-binding domain (PTB)"/>
    <property type="match status" value="1"/>
</dbReference>
<dbReference type="SUPFAM" id="SSF50729">
    <property type="entry name" value="PH domain-like"/>
    <property type="match status" value="1"/>
</dbReference>
<dbReference type="AlphaFoldDB" id="A0A146KFJ8"/>
<evidence type="ECO:0000259" key="1">
    <source>
        <dbReference type="PROSITE" id="PS50003"/>
    </source>
</evidence>
<feature type="non-terminal residue" evidence="2">
    <location>
        <position position="1"/>
    </location>
</feature>
<dbReference type="Pfam" id="PF00169">
    <property type="entry name" value="PH"/>
    <property type="match status" value="1"/>
</dbReference>
<gene>
    <name evidence="2" type="ORF">TPC1_12956</name>
</gene>